<proteinExistence type="predicted"/>
<feature type="coiled-coil region" evidence="1">
    <location>
        <begin position="625"/>
        <end position="652"/>
    </location>
</feature>
<gene>
    <name evidence="4" type="ORF">DID88_006458</name>
</gene>
<feature type="compositionally biased region" description="Basic and acidic residues" evidence="2">
    <location>
        <begin position="1150"/>
        <end position="1161"/>
    </location>
</feature>
<evidence type="ECO:0000256" key="2">
    <source>
        <dbReference type="SAM" id="MobiDB-lite"/>
    </source>
</evidence>
<accession>A0A395IMI4</accession>
<dbReference type="Proteomes" id="UP000249056">
    <property type="component" value="Unassembled WGS sequence"/>
</dbReference>
<feature type="compositionally biased region" description="Acidic residues" evidence="2">
    <location>
        <begin position="106"/>
        <end position="117"/>
    </location>
</feature>
<feature type="domain" description="UBA" evidence="3">
    <location>
        <begin position="1487"/>
        <end position="1527"/>
    </location>
</feature>
<dbReference type="Gene3D" id="1.10.8.10">
    <property type="entry name" value="DNA helicase RuvA subunit, C-terminal domain"/>
    <property type="match status" value="1"/>
</dbReference>
<name>A0A395IMI4_9HELO</name>
<feature type="region of interest" description="Disordered" evidence="2">
    <location>
        <begin position="1528"/>
        <end position="1570"/>
    </location>
</feature>
<evidence type="ECO:0000259" key="3">
    <source>
        <dbReference type="PROSITE" id="PS50030"/>
    </source>
</evidence>
<feature type="region of interest" description="Disordered" evidence="2">
    <location>
        <begin position="78"/>
        <end position="126"/>
    </location>
</feature>
<protein>
    <recommendedName>
        <fullName evidence="3">UBA domain-containing protein</fullName>
    </recommendedName>
</protein>
<keyword evidence="1" id="KW-0175">Coiled coil</keyword>
<keyword evidence="5" id="KW-1185">Reference proteome</keyword>
<dbReference type="InterPro" id="IPR009060">
    <property type="entry name" value="UBA-like_sf"/>
</dbReference>
<evidence type="ECO:0000256" key="1">
    <source>
        <dbReference type="SAM" id="Coils"/>
    </source>
</evidence>
<organism evidence="4 5">
    <name type="scientific">Monilinia fructigena</name>
    <dbReference type="NCBI Taxonomy" id="38457"/>
    <lineage>
        <taxon>Eukaryota</taxon>
        <taxon>Fungi</taxon>
        <taxon>Dikarya</taxon>
        <taxon>Ascomycota</taxon>
        <taxon>Pezizomycotina</taxon>
        <taxon>Leotiomycetes</taxon>
        <taxon>Helotiales</taxon>
        <taxon>Sclerotiniaceae</taxon>
        <taxon>Monilinia</taxon>
    </lineage>
</organism>
<feature type="domain" description="UBA" evidence="3">
    <location>
        <begin position="1230"/>
        <end position="1270"/>
    </location>
</feature>
<feature type="compositionally biased region" description="Polar residues" evidence="2">
    <location>
        <begin position="891"/>
        <end position="902"/>
    </location>
</feature>
<dbReference type="PROSITE" id="PS50030">
    <property type="entry name" value="UBA"/>
    <property type="match status" value="3"/>
</dbReference>
<dbReference type="EMBL" id="QKRW01000050">
    <property type="protein sequence ID" value="RAL59599.1"/>
    <property type="molecule type" value="Genomic_DNA"/>
</dbReference>
<dbReference type="InterPro" id="IPR015940">
    <property type="entry name" value="UBA"/>
</dbReference>
<sequence length="1570" mass="179476">MDIKSIKRLDSAFNNEIRRVRSTSSKPEFDLQTGFDSTYTFLRGGMTQSAEYSPSKSPSSECIRRRDKLRRMVKKPMKYMKSTRGKSKDKVQTPNKGNGESIETFENTEDDMTEESEWPGMLSLRNEETLTNQDRAIDYYNQNGKKVHVLQEKLDRIKTRLVNAGIINEEYDDYLQDTQELDLYEQVADGLLSRNQVGELDDTLGFRCDAAAIGAAQILKRRIQQALLDESQFPVVRQRGRHRESKHNKLLGAENNKLENDEAHVNEIESMKEENEWGDEDDDEMNGEQLWRYRLGLWSEADIYPSAFSIYNHLRKQVHDLKANLCKIEETVPKDSTIIQEYRGICQDTEMLLDFELTEVDLQRELQKGTITEEERLRGMHYVCKYATRARTVLNKRINLAESACQDEVKRNEHKRNIFHHLKSNFSRRRRENLVGREKSRPLHSGTSRKINDPSSVVTIEKVLEEYDGLKNQIQRLRLGAGIHVHDDAELKKNSTFWTIVEEQNKFEMLMRDIKYLRDSSRMPSILLTSYGVLKAKQIKALVENNLDIAQATFYILESHPVHKRGGAGSNRKRDRLRWKLGKLSLFVRKLGRWRRRSEGPEGGEPNEETWKRGRSAARRVGSSLSCLLTNYDRLSREVEELRRDERFLQDKGARIDEYSGYWTEMGMIQGHFEYRADIQARRDQNAVLFFPQVERGVSKAEYAKKVLQSKNHILRNNLSLSDEKSKWSSGNVRAGGFERKYDFLLWNFMQATQFLVNAWALKFPITREICTSAKYINGSLVEEFDVTLTPQLAPTNTQLRGGVGHDWKDFCVNQLAKIRRRNSMSERSSSGVERGETQAPLLAAGPSPMPTELLQTQRQAHQQHSRGDSGVSGVYITPSQSKDESVQKDPPQQANVSSQLSPEIRSSGYNADLDTDAVSVEHLETIAPADPADPEEIEERCQREREKIAWRQIERRQELNGISDDFVLIMGEFINLERDIRRSRRLLFCKRIGKIGGRCLKVKTGRVRIHPRTVVTTSHVQHIKEFREGMLGMEGLYYYRVKDELDPNLTLLAKNYLIAARRTNEMMEEWLRDMEVQDPEGFSYLHETRHAEGIFDNWPHRINPMIIMSIDDQRETALRKSTLGPIQRHQCEERGESSKSSAPNIAQYDTDKESDAAQYHEDEESDTFSDTNVTNPVDEILEQTTQLRIKNDLPLTVPTRNMPLRKVPRRNKRSSSGPGPLFMCYEEDAIPEEVMNHFLEKGYKREEIVFAFSASGGDPQEAARILSPEAFDESQISIESIDQLQGLGASRDEIVDALRSSHSNLNLAAEILFAERVDVLDQPFSLTDVHYLANKLQAPAAQAFEALAATGGDQTDAASRIFSGEIPEVKSISLESMHHLVKLGATGRQAYDFLKTSRSDLQRAIGLFLEAERRGQQSFPAEDIDYFVGLGVSNVAAGNALAIAGGDIQHATKILLPLVIKGSSKNSSNDDDADDDDRRILVSQFKVAEEDIYRLIDLGISRPEAFNTLVDFQNDVEAAVKHLMSRLSQEEANEGGEAKNDMMENDQVTNEQNAPHNNTIDRKGKRRAF</sequence>
<feature type="region of interest" description="Disordered" evidence="2">
    <location>
        <begin position="842"/>
        <end position="911"/>
    </location>
</feature>
<dbReference type="OrthoDB" id="3547064at2759"/>
<dbReference type="SMART" id="SM00165">
    <property type="entry name" value="UBA"/>
    <property type="match status" value="4"/>
</dbReference>
<feature type="region of interest" description="Disordered" evidence="2">
    <location>
        <begin position="1122"/>
        <end position="1176"/>
    </location>
</feature>
<dbReference type="Pfam" id="PF00627">
    <property type="entry name" value="UBA"/>
    <property type="match status" value="1"/>
</dbReference>
<feature type="compositionally biased region" description="Polar residues" evidence="2">
    <location>
        <begin position="854"/>
        <end position="863"/>
    </location>
</feature>
<dbReference type="SUPFAM" id="SSF46934">
    <property type="entry name" value="UBA-like"/>
    <property type="match status" value="2"/>
</dbReference>
<feature type="compositionally biased region" description="Polar residues" evidence="2">
    <location>
        <begin position="1547"/>
        <end position="1559"/>
    </location>
</feature>
<feature type="domain" description="UBA" evidence="3">
    <location>
        <begin position="1271"/>
        <end position="1316"/>
    </location>
</feature>
<evidence type="ECO:0000313" key="4">
    <source>
        <dbReference type="EMBL" id="RAL59599.1"/>
    </source>
</evidence>
<evidence type="ECO:0000313" key="5">
    <source>
        <dbReference type="Proteomes" id="UP000249056"/>
    </source>
</evidence>
<comment type="caution">
    <text evidence="4">The sequence shown here is derived from an EMBL/GenBank/DDBJ whole genome shotgun (WGS) entry which is preliminary data.</text>
</comment>
<reference evidence="4 5" key="1">
    <citation type="submission" date="2018-06" db="EMBL/GenBank/DDBJ databases">
        <title>Genome Sequence of the Brown Rot Fungal Pathogen Monilinia fructigena.</title>
        <authorList>
            <person name="Landi L."/>
            <person name="De Miccolis Angelini R.M."/>
            <person name="Pollastro S."/>
            <person name="Abate D."/>
            <person name="Faretra F."/>
            <person name="Romanazzi G."/>
        </authorList>
    </citation>
    <scope>NUCLEOTIDE SEQUENCE [LARGE SCALE GENOMIC DNA]</scope>
    <source>
        <strain evidence="4 5">Mfrg269</strain>
    </source>
</reference>